<evidence type="ECO:0000313" key="2">
    <source>
        <dbReference type="Proteomes" id="UP000504635"/>
    </source>
</evidence>
<evidence type="ECO:0000313" key="3">
    <source>
        <dbReference type="RefSeq" id="XP_030751484.1"/>
    </source>
</evidence>
<dbReference type="GeneID" id="115879001"/>
<dbReference type="GO" id="GO:0016758">
    <property type="term" value="F:hexosyltransferase activity"/>
    <property type="evidence" value="ECO:0007669"/>
    <property type="project" value="UniProtKB-ARBA"/>
</dbReference>
<reference evidence="3" key="1">
    <citation type="submission" date="2025-08" db="UniProtKB">
        <authorList>
            <consortium name="RefSeq"/>
        </authorList>
    </citation>
    <scope>IDENTIFICATION</scope>
    <source>
        <tissue evidence="3">Gonads</tissue>
    </source>
</reference>
<evidence type="ECO:0000259" key="1">
    <source>
        <dbReference type="Pfam" id="PF00535"/>
    </source>
</evidence>
<dbReference type="KEGG" id="soy:115879001"/>
<keyword evidence="2" id="KW-1185">Reference proteome</keyword>
<dbReference type="OrthoDB" id="206708at2759"/>
<dbReference type="InterPro" id="IPR029044">
    <property type="entry name" value="Nucleotide-diphossugar_trans"/>
</dbReference>
<sequence>MQHQKQVSIIVPIYNGARWIKPCFESVLKQTAIGVIDLEICVCDDCSTDDTPKLLNDWKNTFENFGVSFKVFRNNDETRGVGYSKNKAVSISSGTFLCFQDIDDVMLPDRIMKQYERALLEPFNTIVGCKFKREPYSSTARYTRWANSLTQLQLNLQVFTSHGPTVIMPTWFCHRMVFQRNGGFFETRKGCPEDLVFFNKHLDLGGRICRVDEVLLIYTFHPNQTTFSIDEETIWNLRLERLEKVILANWPKFTIWNAGKQGRKFYNSLSNENREKVLAFCDVDLNKIGKKYTAFDAIERKFKHEVDIIHFRNAIPPFVICIKIDLTEGVFEKNLKTLNLKEGTDYVMFS</sequence>
<dbReference type="PANTHER" id="PTHR22916">
    <property type="entry name" value="GLYCOSYLTRANSFERASE"/>
    <property type="match status" value="1"/>
</dbReference>
<dbReference type="Pfam" id="PF00535">
    <property type="entry name" value="Glycos_transf_2"/>
    <property type="match status" value="1"/>
</dbReference>
<dbReference type="AlphaFoldDB" id="A0A6J2XLE1"/>
<dbReference type="Proteomes" id="UP000504635">
    <property type="component" value="Unplaced"/>
</dbReference>
<dbReference type="InterPro" id="IPR001173">
    <property type="entry name" value="Glyco_trans_2-like"/>
</dbReference>
<dbReference type="RefSeq" id="XP_030751484.1">
    <property type="nucleotide sequence ID" value="XM_030895624.1"/>
</dbReference>
<organism evidence="2 3">
    <name type="scientific">Sitophilus oryzae</name>
    <name type="common">Rice weevil</name>
    <name type="synonym">Curculio oryzae</name>
    <dbReference type="NCBI Taxonomy" id="7048"/>
    <lineage>
        <taxon>Eukaryota</taxon>
        <taxon>Metazoa</taxon>
        <taxon>Ecdysozoa</taxon>
        <taxon>Arthropoda</taxon>
        <taxon>Hexapoda</taxon>
        <taxon>Insecta</taxon>
        <taxon>Pterygota</taxon>
        <taxon>Neoptera</taxon>
        <taxon>Endopterygota</taxon>
        <taxon>Coleoptera</taxon>
        <taxon>Polyphaga</taxon>
        <taxon>Cucujiformia</taxon>
        <taxon>Curculionidae</taxon>
        <taxon>Dryophthorinae</taxon>
        <taxon>Sitophilus</taxon>
    </lineage>
</organism>
<feature type="domain" description="Glycosyltransferase 2-like" evidence="1">
    <location>
        <begin position="8"/>
        <end position="178"/>
    </location>
</feature>
<protein>
    <submittedName>
        <fullName evidence="3">UDP-GlcNAc:betaGal beta-1,3-N-acetylglucosaminyltransferase-like protein 1</fullName>
    </submittedName>
</protein>
<dbReference type="Gene3D" id="3.90.550.10">
    <property type="entry name" value="Spore Coat Polysaccharide Biosynthesis Protein SpsA, Chain A"/>
    <property type="match status" value="1"/>
</dbReference>
<proteinExistence type="predicted"/>
<accession>A0A6J2XLE1</accession>
<dbReference type="SUPFAM" id="SSF53448">
    <property type="entry name" value="Nucleotide-diphospho-sugar transferases"/>
    <property type="match status" value="1"/>
</dbReference>
<dbReference type="PANTHER" id="PTHR22916:SF3">
    <property type="entry name" value="UDP-GLCNAC:BETAGAL BETA-1,3-N-ACETYLGLUCOSAMINYLTRANSFERASE-LIKE PROTEIN 1"/>
    <property type="match status" value="1"/>
</dbReference>
<name>A0A6J2XLE1_SITOR</name>
<gene>
    <name evidence="3" type="primary">LOC115879001</name>
</gene>
<dbReference type="InParanoid" id="A0A6J2XLE1"/>